<gene>
    <name evidence="1" type="ORF">CFR77_15340</name>
</gene>
<proteinExistence type="predicted"/>
<dbReference type="AlphaFoldDB" id="A0A318QCU4"/>
<evidence type="ECO:0000313" key="1">
    <source>
        <dbReference type="EMBL" id="PYD77427.1"/>
    </source>
</evidence>
<name>A0A318QCU4_9PROT</name>
<keyword evidence="2" id="KW-1185">Reference proteome</keyword>
<dbReference type="EMBL" id="NKUA01000048">
    <property type="protein sequence ID" value="PYD77427.1"/>
    <property type="molecule type" value="Genomic_DNA"/>
</dbReference>
<sequence length="193" mass="21446">MTSGDLFTERPRVSVAALSRRRVPSPVQSTFRPAFKPSETRIAHHDLALVDIALTKKSRPVEVWRRCAGLYGLLRSRAITEGQVSAAQFWATDYEIGVLGGTDPEMEHGAKRGDIHDAMIGRMGSAARRDYIRQRIGARGEQLLVLLMIEGLSLNDIASHLHQDKRNTSGALCFLLEQLTEHYDGMPGPLWKG</sequence>
<reference evidence="1 2" key="1">
    <citation type="submission" date="2017-07" db="EMBL/GenBank/DDBJ databases">
        <title>A draft genome sequence of Komagataeibacter sucrofermentans LMG 18788.</title>
        <authorList>
            <person name="Skraban J."/>
            <person name="Cleenwerck I."/>
            <person name="Vandamme P."/>
            <person name="Trcek J."/>
        </authorList>
    </citation>
    <scope>NUCLEOTIDE SEQUENCE [LARGE SCALE GENOMIC DNA]</scope>
    <source>
        <strain evidence="1 2">LMG 18788</strain>
    </source>
</reference>
<evidence type="ECO:0000313" key="2">
    <source>
        <dbReference type="Proteomes" id="UP000247814"/>
    </source>
</evidence>
<dbReference type="OrthoDB" id="7225705at2"/>
<dbReference type="Proteomes" id="UP000247814">
    <property type="component" value="Unassembled WGS sequence"/>
</dbReference>
<organism evidence="1 2">
    <name type="scientific">Komagataeibacter sucrofermentans</name>
    <dbReference type="NCBI Taxonomy" id="1053551"/>
    <lineage>
        <taxon>Bacteria</taxon>
        <taxon>Pseudomonadati</taxon>
        <taxon>Pseudomonadota</taxon>
        <taxon>Alphaproteobacteria</taxon>
        <taxon>Acetobacterales</taxon>
        <taxon>Acetobacteraceae</taxon>
        <taxon>Komagataeibacter</taxon>
    </lineage>
</organism>
<comment type="caution">
    <text evidence="1">The sequence shown here is derived from an EMBL/GenBank/DDBJ whole genome shotgun (WGS) entry which is preliminary data.</text>
</comment>
<protein>
    <submittedName>
        <fullName evidence="1">Uncharacterized protein</fullName>
    </submittedName>
</protein>
<accession>A0A318QCU4</accession>